<evidence type="ECO:0000313" key="2">
    <source>
        <dbReference type="Proteomes" id="UP000011770"/>
    </source>
</evidence>
<dbReference type="Proteomes" id="UP000011770">
    <property type="component" value="Unassembled WGS sequence"/>
</dbReference>
<dbReference type="EMBL" id="AHOR02000003">
    <property type="protein sequence ID" value="EMF84357.1"/>
    <property type="molecule type" value="Genomic_DNA"/>
</dbReference>
<accession>M3FVR5</accession>
<proteinExistence type="predicted"/>
<gene>
    <name evidence="1" type="ORF">LEP1GSC188_3230</name>
</gene>
<comment type="caution">
    <text evidence="1">The sequence shown here is derived from an EMBL/GenBank/DDBJ whole genome shotgun (WGS) entry which is preliminary data.</text>
</comment>
<reference evidence="1 2" key="1">
    <citation type="submission" date="2013-01" db="EMBL/GenBank/DDBJ databases">
        <authorList>
            <person name="Harkins D.M."/>
            <person name="Durkin A.S."/>
            <person name="Brinkac L.M."/>
            <person name="Haft D.H."/>
            <person name="Selengut J.D."/>
            <person name="Sanka R."/>
            <person name="DePew J."/>
            <person name="Purushe J."/>
            <person name="Tulsiani S.M."/>
            <person name="Graham G.C."/>
            <person name="Burns M.-A."/>
            <person name="Dohnt M.F."/>
            <person name="Smythe L.D."/>
            <person name="McKay D.B."/>
            <person name="Craig S.B."/>
            <person name="Vinetz J.M."/>
            <person name="Sutton G.G."/>
            <person name="Nierman W.C."/>
            <person name="Fouts D.E."/>
        </authorList>
    </citation>
    <scope>NUCLEOTIDE SEQUENCE [LARGE SCALE GENOMIC DNA]</scope>
    <source>
        <strain evidence="1 2">LT2116</strain>
    </source>
</reference>
<protein>
    <submittedName>
        <fullName evidence="1">Uncharacterized protein</fullName>
    </submittedName>
</protein>
<sequence>MTAVFLKGDILSLETRGLFGKNVFRWNCKQSGIQIVHKTGLFRKFFGLERIVIVAADLRSEGNNSEFGLHSPFFFRAQNRNLIRALFKN</sequence>
<dbReference type="AlphaFoldDB" id="M3FVR5"/>
<name>M3FVR5_9LEPT</name>
<organism evidence="1 2">
    <name type="scientific">Leptospira weilii serovar Topaz str. LT2116</name>
    <dbReference type="NCBI Taxonomy" id="1088540"/>
    <lineage>
        <taxon>Bacteria</taxon>
        <taxon>Pseudomonadati</taxon>
        <taxon>Spirochaetota</taxon>
        <taxon>Spirochaetia</taxon>
        <taxon>Leptospirales</taxon>
        <taxon>Leptospiraceae</taxon>
        <taxon>Leptospira</taxon>
    </lineage>
</organism>
<evidence type="ECO:0000313" key="1">
    <source>
        <dbReference type="EMBL" id="EMF84357.1"/>
    </source>
</evidence>